<protein>
    <submittedName>
        <fullName evidence="1">Uncharacterized protein</fullName>
    </submittedName>
</protein>
<evidence type="ECO:0000313" key="2">
    <source>
        <dbReference type="Proteomes" id="UP001419268"/>
    </source>
</evidence>
<sequence>MTSLKSIEKYMHAMDMNNRESHEKYEKEMEGVKQAMKRTDDEISQFIKNLERQIGQLTSAWNLQKKE</sequence>
<dbReference type="AlphaFoldDB" id="A0AAP0ELR7"/>
<gene>
    <name evidence="1" type="ORF">Scep_025974</name>
</gene>
<comment type="caution">
    <text evidence="1">The sequence shown here is derived from an EMBL/GenBank/DDBJ whole genome shotgun (WGS) entry which is preliminary data.</text>
</comment>
<dbReference type="Proteomes" id="UP001419268">
    <property type="component" value="Unassembled WGS sequence"/>
</dbReference>
<name>A0AAP0ELR7_9MAGN</name>
<keyword evidence="2" id="KW-1185">Reference proteome</keyword>
<reference evidence="1 2" key="1">
    <citation type="submission" date="2024-01" db="EMBL/GenBank/DDBJ databases">
        <title>Genome assemblies of Stephania.</title>
        <authorList>
            <person name="Yang L."/>
        </authorList>
    </citation>
    <scope>NUCLEOTIDE SEQUENCE [LARGE SCALE GENOMIC DNA]</scope>
    <source>
        <strain evidence="1">JXDWG</strain>
        <tissue evidence="1">Leaf</tissue>
    </source>
</reference>
<organism evidence="1 2">
    <name type="scientific">Stephania cephalantha</name>
    <dbReference type="NCBI Taxonomy" id="152367"/>
    <lineage>
        <taxon>Eukaryota</taxon>
        <taxon>Viridiplantae</taxon>
        <taxon>Streptophyta</taxon>
        <taxon>Embryophyta</taxon>
        <taxon>Tracheophyta</taxon>
        <taxon>Spermatophyta</taxon>
        <taxon>Magnoliopsida</taxon>
        <taxon>Ranunculales</taxon>
        <taxon>Menispermaceae</taxon>
        <taxon>Menispermoideae</taxon>
        <taxon>Cissampelideae</taxon>
        <taxon>Stephania</taxon>
    </lineage>
</organism>
<dbReference type="EMBL" id="JBBNAG010000011">
    <property type="protein sequence ID" value="KAK9094505.1"/>
    <property type="molecule type" value="Genomic_DNA"/>
</dbReference>
<evidence type="ECO:0000313" key="1">
    <source>
        <dbReference type="EMBL" id="KAK9094505.1"/>
    </source>
</evidence>
<accession>A0AAP0ELR7</accession>
<proteinExistence type="predicted"/>